<protein>
    <submittedName>
        <fullName evidence="1">Putative methyltransferase</fullName>
    </submittedName>
</protein>
<dbReference type="EMBL" id="MT143836">
    <property type="protein sequence ID" value="QJA43488.1"/>
    <property type="molecule type" value="Genomic_DNA"/>
</dbReference>
<proteinExistence type="predicted"/>
<dbReference type="SUPFAM" id="SSF53335">
    <property type="entry name" value="S-adenosyl-L-methionine-dependent methyltransferases"/>
    <property type="match status" value="1"/>
</dbReference>
<keyword evidence="1" id="KW-0489">Methyltransferase</keyword>
<name>A0A6H1Z7H3_9ZZZZ</name>
<reference evidence="1" key="1">
    <citation type="submission" date="2020-03" db="EMBL/GenBank/DDBJ databases">
        <title>The deep terrestrial virosphere.</title>
        <authorList>
            <person name="Holmfeldt K."/>
            <person name="Nilsson E."/>
            <person name="Simone D."/>
            <person name="Lopez-Fernandez M."/>
            <person name="Wu X."/>
            <person name="de Brujin I."/>
            <person name="Lundin D."/>
            <person name="Andersson A."/>
            <person name="Bertilsson S."/>
            <person name="Dopson M."/>
        </authorList>
    </citation>
    <scope>NUCLEOTIDE SEQUENCE</scope>
    <source>
        <strain evidence="2">MM171A01067</strain>
        <strain evidence="1">MM171B00822</strain>
    </source>
</reference>
<accession>A0A6H1Z7H3</accession>
<dbReference type="AlphaFoldDB" id="A0A6H1Z7H3"/>
<gene>
    <name evidence="2" type="ORF">MM171A01067_0001</name>
    <name evidence="1" type="ORF">MM171B00822_0001</name>
</gene>
<dbReference type="Gene3D" id="3.40.50.150">
    <property type="entry name" value="Vaccinia Virus protein VP39"/>
    <property type="match status" value="1"/>
</dbReference>
<dbReference type="InterPro" id="IPR029063">
    <property type="entry name" value="SAM-dependent_MTases_sf"/>
</dbReference>
<dbReference type="GO" id="GO:0008168">
    <property type="term" value="F:methyltransferase activity"/>
    <property type="evidence" value="ECO:0007669"/>
    <property type="project" value="UniProtKB-KW"/>
</dbReference>
<dbReference type="GO" id="GO:0032259">
    <property type="term" value="P:methylation"/>
    <property type="evidence" value="ECO:0007669"/>
    <property type="project" value="UniProtKB-KW"/>
</dbReference>
<keyword evidence="1" id="KW-0808">Transferase</keyword>
<dbReference type="EMBL" id="MT143648">
    <property type="protein sequence ID" value="QJA99391.1"/>
    <property type="molecule type" value="Genomic_DNA"/>
</dbReference>
<sequence>MKVPTNNDILRVGTNFDFDAYRQYYSSLSFPERQRISEALDQIWPLQARFNLLLLDRIFSLIEPDIPGAIKILELGCHEGHLAKEILQRVPGFSVQSWVGYDLNARALSRSASIVNDERFSSFALGDWFYNIELPEFNIFLSTHTLEHMVLHEATKIFDHICKKALYLIFEIPIEENGQAWRGYKGSHVLEAGRKIIRKLLSDRGYTCFYEDGPSWTTGWKNINL</sequence>
<evidence type="ECO:0000313" key="2">
    <source>
        <dbReference type="EMBL" id="QJA99391.1"/>
    </source>
</evidence>
<evidence type="ECO:0000313" key="1">
    <source>
        <dbReference type="EMBL" id="QJA43488.1"/>
    </source>
</evidence>
<organism evidence="1">
    <name type="scientific">viral metagenome</name>
    <dbReference type="NCBI Taxonomy" id="1070528"/>
    <lineage>
        <taxon>unclassified sequences</taxon>
        <taxon>metagenomes</taxon>
        <taxon>organismal metagenomes</taxon>
    </lineage>
</organism>